<dbReference type="EnsemblPlants" id="HORVU.MOREX.r3.7HG0720460.1">
    <property type="protein sequence ID" value="HORVU.MOREX.r3.7HG0720460.1"/>
    <property type="gene ID" value="HORVU.MOREX.r3.7HG0720460"/>
</dbReference>
<name>A0A8I6Z4Q5_HORVV</name>
<dbReference type="PANTHER" id="PTHR32141:SF165">
    <property type="entry name" value="FBD DOMAIN-CONTAINING PROTEIN"/>
    <property type="match status" value="1"/>
</dbReference>
<dbReference type="Proteomes" id="UP000011116">
    <property type="component" value="Chromosome 7H"/>
</dbReference>
<dbReference type="PANTHER" id="PTHR32141">
    <property type="match status" value="1"/>
</dbReference>
<dbReference type="InterPro" id="IPR032675">
    <property type="entry name" value="LRR_dom_sf"/>
</dbReference>
<evidence type="ECO:0000259" key="3">
    <source>
        <dbReference type="Pfam" id="PF24758"/>
    </source>
</evidence>
<protein>
    <recommendedName>
        <fullName evidence="6">FBD domain-containing protein</fullName>
    </recommendedName>
</protein>
<dbReference type="Gene3D" id="3.80.10.10">
    <property type="entry name" value="Ribonuclease Inhibitor"/>
    <property type="match status" value="1"/>
</dbReference>
<dbReference type="Pfam" id="PF00646">
    <property type="entry name" value="F-box"/>
    <property type="match status" value="1"/>
</dbReference>
<evidence type="ECO:0008006" key="6">
    <source>
        <dbReference type="Google" id="ProtNLM"/>
    </source>
</evidence>
<dbReference type="SUPFAM" id="SSF52047">
    <property type="entry name" value="RNI-like"/>
    <property type="match status" value="1"/>
</dbReference>
<feature type="domain" description="FBD" evidence="2">
    <location>
        <begin position="411"/>
        <end position="451"/>
    </location>
</feature>
<reference evidence="4" key="2">
    <citation type="submission" date="2020-10" db="EMBL/GenBank/DDBJ databases">
        <authorList>
            <person name="Scholz U."/>
            <person name="Mascher M."/>
            <person name="Fiebig A."/>
        </authorList>
    </citation>
    <scope>NUCLEOTIDE SEQUENCE [LARGE SCALE GENOMIC DNA]</scope>
    <source>
        <strain evidence="4">cv. Morex</strain>
    </source>
</reference>
<feature type="domain" description="F-box/LRR-repeat protein 15/At3g58940/PEG3-like LRR" evidence="3">
    <location>
        <begin position="163"/>
        <end position="384"/>
    </location>
</feature>
<dbReference type="InterPro" id="IPR055302">
    <property type="entry name" value="F-box_dom-containing"/>
</dbReference>
<proteinExistence type="predicted"/>
<dbReference type="InterPro" id="IPR053781">
    <property type="entry name" value="F-box_AtFBL13-like"/>
</dbReference>
<dbReference type="InterPro" id="IPR036047">
    <property type="entry name" value="F-box-like_dom_sf"/>
</dbReference>
<feature type="domain" description="F-box" evidence="1">
    <location>
        <begin position="79"/>
        <end position="118"/>
    </location>
</feature>
<evidence type="ECO:0000259" key="1">
    <source>
        <dbReference type="Pfam" id="PF00646"/>
    </source>
</evidence>
<evidence type="ECO:0000313" key="4">
    <source>
        <dbReference type="EnsemblPlants" id="HORVU.MOREX.r3.7HG0720460.1"/>
    </source>
</evidence>
<dbReference type="Gramene" id="HORVU.MOREX.r3.7HG0720460.1">
    <property type="protein sequence ID" value="HORVU.MOREX.r3.7HG0720460.1"/>
    <property type="gene ID" value="HORVU.MOREX.r3.7HG0720460"/>
</dbReference>
<dbReference type="Pfam" id="PF24758">
    <property type="entry name" value="LRR_At5g56370"/>
    <property type="match status" value="1"/>
</dbReference>
<evidence type="ECO:0000313" key="5">
    <source>
        <dbReference type="Proteomes" id="UP000011116"/>
    </source>
</evidence>
<dbReference type="Pfam" id="PF08387">
    <property type="entry name" value="FBD"/>
    <property type="match status" value="1"/>
</dbReference>
<dbReference type="SUPFAM" id="SSF81383">
    <property type="entry name" value="F-box domain"/>
    <property type="match status" value="1"/>
</dbReference>
<sequence>MGINIYTITKSSEFHGRTVISGFAPSFQSLRVERSSQTRASLFRPKPNQTLASPRLATATMADGGASLSTAGHGGVDRFSALHDDLLRHIITLLPIRYAARTAVLASRWRYLWRSNRLVLMDADIPEPAHDAVVPRVLADHLGHFRDVILYDCRLASLDRALPGWPRLLAVKRTERLALGNRFNRSEPSSVRLLPAGILRCDSLQQLHLDYWTFPSGAEVLLPHLRALTLTRIVISDPDLECLIAACPVLKSLGLFVNSSKHVRLRSKSLIGCTLVGPSRVEEFTVTMVDTPLLERFHLFQLLNGVEIRITRAPNLRVLGYLDTRVHKLQTGNSVIASDTMVRASTVVPSVNILGLTVNFGVFAEVKMLVSFLRYFTDVVTLHIESALHDPSVTADEPSGENHAKFWQETRPVCCLRSHVKKMVIHDFRGDQNEFEFLKFVAMNAQELQSLLVVLQEGIFSSADKVTEIKDELQCLQFPTGISAVLPKASNLTIDDPFQC</sequence>
<accession>A0A8I6Z4Q5</accession>
<evidence type="ECO:0000259" key="2">
    <source>
        <dbReference type="Pfam" id="PF08387"/>
    </source>
</evidence>
<dbReference type="CDD" id="cd22160">
    <property type="entry name" value="F-box_AtFBL13-like"/>
    <property type="match status" value="1"/>
</dbReference>
<reference evidence="5" key="1">
    <citation type="journal article" date="2012" name="Nature">
        <title>A physical, genetic and functional sequence assembly of the barley genome.</title>
        <authorList>
            <consortium name="The International Barley Genome Sequencing Consortium"/>
            <person name="Mayer K.F."/>
            <person name="Waugh R."/>
            <person name="Brown J.W."/>
            <person name="Schulman A."/>
            <person name="Langridge P."/>
            <person name="Platzer M."/>
            <person name="Fincher G.B."/>
            <person name="Muehlbauer G.J."/>
            <person name="Sato K."/>
            <person name="Close T.J."/>
            <person name="Wise R.P."/>
            <person name="Stein N."/>
        </authorList>
    </citation>
    <scope>NUCLEOTIDE SEQUENCE [LARGE SCALE GENOMIC DNA]</scope>
    <source>
        <strain evidence="5">cv. Morex</strain>
    </source>
</reference>
<dbReference type="InterPro" id="IPR006566">
    <property type="entry name" value="FBD"/>
</dbReference>
<keyword evidence="5" id="KW-1185">Reference proteome</keyword>
<dbReference type="InterPro" id="IPR055411">
    <property type="entry name" value="LRR_FXL15/At3g58940/PEG3-like"/>
</dbReference>
<organism evidence="4 5">
    <name type="scientific">Hordeum vulgare subsp. vulgare</name>
    <name type="common">Domesticated barley</name>
    <dbReference type="NCBI Taxonomy" id="112509"/>
    <lineage>
        <taxon>Eukaryota</taxon>
        <taxon>Viridiplantae</taxon>
        <taxon>Streptophyta</taxon>
        <taxon>Embryophyta</taxon>
        <taxon>Tracheophyta</taxon>
        <taxon>Spermatophyta</taxon>
        <taxon>Magnoliopsida</taxon>
        <taxon>Liliopsida</taxon>
        <taxon>Poales</taxon>
        <taxon>Poaceae</taxon>
        <taxon>BOP clade</taxon>
        <taxon>Pooideae</taxon>
        <taxon>Triticodae</taxon>
        <taxon>Triticeae</taxon>
        <taxon>Hordeinae</taxon>
        <taxon>Hordeum</taxon>
    </lineage>
</organism>
<reference evidence="4" key="3">
    <citation type="submission" date="2022-01" db="UniProtKB">
        <authorList>
            <consortium name="EnsemblPlants"/>
        </authorList>
    </citation>
    <scope>IDENTIFICATION</scope>
    <source>
        <strain evidence="4">subsp. vulgare</strain>
    </source>
</reference>
<dbReference type="AlphaFoldDB" id="A0A8I6Z4Q5"/>
<dbReference type="InterPro" id="IPR001810">
    <property type="entry name" value="F-box_dom"/>
</dbReference>